<organism evidence="4 5">
    <name type="scientific">Leptospira interrogans serovar Pyrogenes str. L0374</name>
    <dbReference type="NCBI Taxonomy" id="1049928"/>
    <lineage>
        <taxon>Bacteria</taxon>
        <taxon>Pseudomonadati</taxon>
        <taxon>Spirochaetota</taxon>
        <taxon>Spirochaetia</taxon>
        <taxon>Leptospirales</taxon>
        <taxon>Leptospiraceae</taxon>
        <taxon>Leptospira</taxon>
    </lineage>
</organism>
<proteinExistence type="predicted"/>
<dbReference type="EMBL" id="AHMZ02000124">
    <property type="protein sequence ID" value="EMN28758.1"/>
    <property type="molecule type" value="Genomic_DNA"/>
</dbReference>
<comment type="catalytic activity">
    <reaction evidence="2">
        <text>2 GTP = 3',3'-c-di-GMP + 2 diphosphate</text>
        <dbReference type="Rhea" id="RHEA:24898"/>
        <dbReference type="ChEBI" id="CHEBI:33019"/>
        <dbReference type="ChEBI" id="CHEBI:37565"/>
        <dbReference type="ChEBI" id="CHEBI:58805"/>
        <dbReference type="EC" id="2.7.7.65"/>
    </reaction>
</comment>
<dbReference type="GO" id="GO:0043709">
    <property type="term" value="P:cell adhesion involved in single-species biofilm formation"/>
    <property type="evidence" value="ECO:0007669"/>
    <property type="project" value="TreeGrafter"/>
</dbReference>
<evidence type="ECO:0000256" key="2">
    <source>
        <dbReference type="ARBA" id="ARBA00034247"/>
    </source>
</evidence>
<dbReference type="FunFam" id="3.30.70.270:FF:000001">
    <property type="entry name" value="Diguanylate cyclase domain protein"/>
    <property type="match status" value="1"/>
</dbReference>
<evidence type="ECO:0000259" key="3">
    <source>
        <dbReference type="PROSITE" id="PS50887"/>
    </source>
</evidence>
<name>M6KAN8_LEPIR</name>
<dbReference type="Pfam" id="PF00990">
    <property type="entry name" value="GGDEF"/>
    <property type="match status" value="1"/>
</dbReference>
<evidence type="ECO:0000313" key="4">
    <source>
        <dbReference type="EMBL" id="EMN28758.1"/>
    </source>
</evidence>
<dbReference type="AlphaFoldDB" id="M6KAN8"/>
<reference evidence="4 5" key="1">
    <citation type="submission" date="2013-01" db="EMBL/GenBank/DDBJ databases">
        <authorList>
            <person name="Harkins D.M."/>
            <person name="Durkin A.S."/>
            <person name="Brinkac L.M."/>
            <person name="Haft D.H."/>
            <person name="Selengut J.D."/>
            <person name="Sanka R."/>
            <person name="DePew J."/>
            <person name="Purushe J."/>
            <person name="Peacock S.J."/>
            <person name="Thaipadungpanit J."/>
            <person name="Wuthiekanun V.W."/>
            <person name="Day N.P."/>
            <person name="Vinetz J.M."/>
            <person name="Sutton G.G."/>
            <person name="Nierman W.C."/>
            <person name="Fouts D.E."/>
        </authorList>
    </citation>
    <scope>NUCLEOTIDE SEQUENCE [LARGE SCALE GENOMIC DNA]</scope>
    <source>
        <strain evidence="4 5">L0374</strain>
    </source>
</reference>
<dbReference type="Proteomes" id="UP000012137">
    <property type="component" value="Unassembled WGS sequence"/>
</dbReference>
<evidence type="ECO:0000313" key="5">
    <source>
        <dbReference type="Proteomes" id="UP000012137"/>
    </source>
</evidence>
<dbReference type="Gene3D" id="3.30.70.270">
    <property type="match status" value="1"/>
</dbReference>
<dbReference type="GO" id="GO:0005886">
    <property type="term" value="C:plasma membrane"/>
    <property type="evidence" value="ECO:0007669"/>
    <property type="project" value="TreeGrafter"/>
</dbReference>
<dbReference type="InterPro" id="IPR043128">
    <property type="entry name" value="Rev_trsase/Diguanyl_cyclase"/>
</dbReference>
<dbReference type="PANTHER" id="PTHR45138">
    <property type="entry name" value="REGULATORY COMPONENTS OF SENSORY TRANSDUCTION SYSTEM"/>
    <property type="match status" value="1"/>
</dbReference>
<accession>M6KAN8</accession>
<dbReference type="NCBIfam" id="TIGR00254">
    <property type="entry name" value="GGDEF"/>
    <property type="match status" value="1"/>
</dbReference>
<evidence type="ECO:0000256" key="1">
    <source>
        <dbReference type="ARBA" id="ARBA00012528"/>
    </source>
</evidence>
<dbReference type="CDD" id="cd01949">
    <property type="entry name" value="GGDEF"/>
    <property type="match status" value="1"/>
</dbReference>
<dbReference type="InterPro" id="IPR050469">
    <property type="entry name" value="Diguanylate_Cyclase"/>
</dbReference>
<dbReference type="GO" id="GO:1902201">
    <property type="term" value="P:negative regulation of bacterial-type flagellum-dependent cell motility"/>
    <property type="evidence" value="ECO:0007669"/>
    <property type="project" value="TreeGrafter"/>
</dbReference>
<comment type="caution">
    <text evidence="4">The sequence shown here is derived from an EMBL/GenBank/DDBJ whole genome shotgun (WGS) entry which is preliminary data.</text>
</comment>
<dbReference type="SMART" id="SM00267">
    <property type="entry name" value="GGDEF"/>
    <property type="match status" value="1"/>
</dbReference>
<gene>
    <name evidence="4" type="ORF">LEP1GSC083_3039</name>
</gene>
<feature type="domain" description="GGDEF" evidence="3">
    <location>
        <begin position="1"/>
        <end position="123"/>
    </location>
</feature>
<sequence>MIDIDHFKQVNDRFGHDAGDKTLIRVAQILSRSIRQTDVVCRWGGEEFAIFLCGVGQEISINIAEELRKEVENQIRLKDGNPVTLSIGVSGGKQNLEEAFTNADQALYQAKTSGRNRVCAFNFLQSSLK</sequence>
<dbReference type="GO" id="GO:0052621">
    <property type="term" value="F:diguanylate cyclase activity"/>
    <property type="evidence" value="ECO:0007669"/>
    <property type="project" value="UniProtKB-EC"/>
</dbReference>
<dbReference type="PANTHER" id="PTHR45138:SF9">
    <property type="entry name" value="DIGUANYLATE CYCLASE DGCM-RELATED"/>
    <property type="match status" value="1"/>
</dbReference>
<dbReference type="InterPro" id="IPR029787">
    <property type="entry name" value="Nucleotide_cyclase"/>
</dbReference>
<dbReference type="InterPro" id="IPR000160">
    <property type="entry name" value="GGDEF_dom"/>
</dbReference>
<dbReference type="EC" id="2.7.7.65" evidence="1"/>
<dbReference type="SUPFAM" id="SSF55073">
    <property type="entry name" value="Nucleotide cyclase"/>
    <property type="match status" value="1"/>
</dbReference>
<protein>
    <recommendedName>
        <fullName evidence="1">diguanylate cyclase</fullName>
        <ecNumber evidence="1">2.7.7.65</ecNumber>
    </recommendedName>
</protein>
<dbReference type="PROSITE" id="PS50887">
    <property type="entry name" value="GGDEF"/>
    <property type="match status" value="1"/>
</dbReference>